<dbReference type="AlphaFoldDB" id="A0A4Y1WVL5"/>
<evidence type="ECO:0000313" key="4">
    <source>
        <dbReference type="EMBL" id="BBL05051.1"/>
    </source>
</evidence>
<name>A0A4Y1WVL5_9BACT</name>
<dbReference type="CDD" id="cd01081">
    <property type="entry name" value="Aldose_epim"/>
    <property type="match status" value="1"/>
</dbReference>
<accession>A0A4Y1WVL5</accession>
<keyword evidence="3" id="KW-0106">Calcium</keyword>
<sequence length="331" mass="37764">MIRSCEWHGTQAVEFTKRDYTALLVPSVGANLVRLAHTRLGVEVLRTPSEREHDEFLRRPHVYGVPILFPPNRIADGRFRFDGREYRFPITRPEENNYHHGILKSQSFAVSKAVETPDEVLIETRCYSNAASDAIYRDFPHAFKCKITYRLSAEGLEQEVMFGNKSDLPMPVGVGFHTPLNVPFAGGDAADYRLRMAVGERFELNGRNLPTGRLLPLDERFARLRAPEGLQATGCEAIEAGFSVREIEVDGRPFRGAVVENRRTGVRVFYEVDSQTLYWTLWNNGGQVPYCCPEPQSWATDAPNLPDRERWGFRSIPPGGKWSIRYRLYVK</sequence>
<dbReference type="GO" id="GO:0016853">
    <property type="term" value="F:isomerase activity"/>
    <property type="evidence" value="ECO:0007669"/>
    <property type="project" value="InterPro"/>
</dbReference>
<reference evidence="5" key="1">
    <citation type="submission" date="2019-06" db="EMBL/GenBank/DDBJ databases">
        <title>Alistipes onderdonkii subsp. vulgaris subsp. nov., Alistipes dispar sp. nov. and Alistipes communis sp. nov., isolated from human faeces, and creation of Alistipes onderdonkii subsp. onderdonkii subsp. nov.</title>
        <authorList>
            <person name="Sakamoto M."/>
            <person name="Ikeyama N."/>
            <person name="Ogata Y."/>
            <person name="Suda W."/>
            <person name="Iino T."/>
            <person name="Hattori M."/>
            <person name="Ohkuma M."/>
        </authorList>
    </citation>
    <scope>NUCLEOTIDE SEQUENCE [LARGE SCALE GENOMIC DNA]</scope>
    <source>
        <strain evidence="5">5CBH24</strain>
    </source>
</reference>
<keyword evidence="5" id="KW-1185">Reference proteome</keyword>
<dbReference type="SUPFAM" id="SSF74650">
    <property type="entry name" value="Galactose mutarotase-like"/>
    <property type="match status" value="1"/>
</dbReference>
<evidence type="ECO:0000313" key="5">
    <source>
        <dbReference type="Proteomes" id="UP000318946"/>
    </source>
</evidence>
<dbReference type="InterPro" id="IPR011013">
    <property type="entry name" value="Gal_mutarotase_sf_dom"/>
</dbReference>
<protein>
    <submittedName>
        <fullName evidence="4">Galactose mutarotase</fullName>
    </submittedName>
</protein>
<dbReference type="InterPro" id="IPR014718">
    <property type="entry name" value="GH-type_carb-bd"/>
</dbReference>
<dbReference type="GO" id="GO:0005975">
    <property type="term" value="P:carbohydrate metabolic process"/>
    <property type="evidence" value="ECO:0007669"/>
    <property type="project" value="InterPro"/>
</dbReference>
<dbReference type="Gene3D" id="2.70.98.10">
    <property type="match status" value="1"/>
</dbReference>
<dbReference type="Pfam" id="PF01263">
    <property type="entry name" value="Aldose_epim"/>
    <property type="match status" value="1"/>
</dbReference>
<dbReference type="GO" id="GO:0030246">
    <property type="term" value="F:carbohydrate binding"/>
    <property type="evidence" value="ECO:0007669"/>
    <property type="project" value="InterPro"/>
</dbReference>
<dbReference type="OrthoDB" id="9808779at2"/>
<evidence type="ECO:0000256" key="1">
    <source>
        <dbReference type="ARBA" id="ARBA00001913"/>
    </source>
</evidence>
<evidence type="ECO:0000256" key="3">
    <source>
        <dbReference type="ARBA" id="ARBA00022837"/>
    </source>
</evidence>
<comment type="cofactor">
    <cofactor evidence="1">
        <name>Ca(2+)</name>
        <dbReference type="ChEBI" id="CHEBI:29108"/>
    </cofactor>
</comment>
<dbReference type="RefSeq" id="WP_141413314.1">
    <property type="nucleotide sequence ID" value="NZ_AP019735.1"/>
</dbReference>
<dbReference type="Proteomes" id="UP000318946">
    <property type="component" value="Chromosome"/>
</dbReference>
<dbReference type="InterPro" id="IPR008183">
    <property type="entry name" value="Aldose_1/G6P_1-epimerase"/>
</dbReference>
<dbReference type="EMBL" id="AP019735">
    <property type="protein sequence ID" value="BBL05051.1"/>
    <property type="molecule type" value="Genomic_DNA"/>
</dbReference>
<dbReference type="GeneID" id="78343081"/>
<evidence type="ECO:0000256" key="2">
    <source>
        <dbReference type="ARBA" id="ARBA00011245"/>
    </source>
</evidence>
<organism evidence="4 5">
    <name type="scientific">Alistipes communis</name>
    <dbReference type="NCBI Taxonomy" id="2585118"/>
    <lineage>
        <taxon>Bacteria</taxon>
        <taxon>Pseudomonadati</taxon>
        <taxon>Bacteroidota</taxon>
        <taxon>Bacteroidia</taxon>
        <taxon>Bacteroidales</taxon>
        <taxon>Rikenellaceae</taxon>
        <taxon>Alistipes</taxon>
    </lineage>
</organism>
<dbReference type="KEGG" id="acou:A5CBH24_23640"/>
<comment type="subunit">
    <text evidence="2">Monomer.</text>
</comment>
<gene>
    <name evidence="4" type="ORF">A5CBH24_23640</name>
</gene>
<proteinExistence type="predicted"/>